<feature type="compositionally biased region" description="Polar residues" evidence="1">
    <location>
        <begin position="51"/>
        <end position="65"/>
    </location>
</feature>
<protein>
    <submittedName>
        <fullName evidence="2">Kik1</fullName>
    </submittedName>
</protein>
<dbReference type="AlphaFoldDB" id="A0A0A9CYV2"/>
<reference evidence="2" key="2">
    <citation type="journal article" date="2015" name="Data Brief">
        <title>Shoot transcriptome of the giant reed, Arundo donax.</title>
        <authorList>
            <person name="Barrero R.A."/>
            <person name="Guerrero F.D."/>
            <person name="Moolhuijzen P."/>
            <person name="Goolsby J.A."/>
            <person name="Tidwell J."/>
            <person name="Bellgard S.E."/>
            <person name="Bellgard M.I."/>
        </authorList>
    </citation>
    <scope>NUCLEOTIDE SEQUENCE</scope>
    <source>
        <tissue evidence="2">Shoot tissue taken approximately 20 cm above the soil surface</tissue>
    </source>
</reference>
<proteinExistence type="predicted"/>
<dbReference type="EMBL" id="GBRH01219320">
    <property type="protein sequence ID" value="JAD78575.1"/>
    <property type="molecule type" value="Transcribed_RNA"/>
</dbReference>
<accession>A0A0A9CYV2</accession>
<evidence type="ECO:0000256" key="1">
    <source>
        <dbReference type="SAM" id="MobiDB-lite"/>
    </source>
</evidence>
<feature type="compositionally biased region" description="Basic and acidic residues" evidence="1">
    <location>
        <begin position="38"/>
        <end position="50"/>
    </location>
</feature>
<name>A0A0A9CYV2_ARUDO</name>
<organism evidence="2">
    <name type="scientific">Arundo donax</name>
    <name type="common">Giant reed</name>
    <name type="synonym">Donax arundinaceus</name>
    <dbReference type="NCBI Taxonomy" id="35708"/>
    <lineage>
        <taxon>Eukaryota</taxon>
        <taxon>Viridiplantae</taxon>
        <taxon>Streptophyta</taxon>
        <taxon>Embryophyta</taxon>
        <taxon>Tracheophyta</taxon>
        <taxon>Spermatophyta</taxon>
        <taxon>Magnoliopsida</taxon>
        <taxon>Liliopsida</taxon>
        <taxon>Poales</taxon>
        <taxon>Poaceae</taxon>
        <taxon>PACMAD clade</taxon>
        <taxon>Arundinoideae</taxon>
        <taxon>Arundineae</taxon>
        <taxon>Arundo</taxon>
    </lineage>
</organism>
<feature type="region of interest" description="Disordered" evidence="1">
    <location>
        <begin position="22"/>
        <end position="65"/>
    </location>
</feature>
<reference evidence="2" key="1">
    <citation type="submission" date="2014-09" db="EMBL/GenBank/DDBJ databases">
        <authorList>
            <person name="Magalhaes I.L.F."/>
            <person name="Oliveira U."/>
            <person name="Santos F.R."/>
            <person name="Vidigal T.H.D.A."/>
            <person name="Brescovit A.D."/>
            <person name="Santos A.J."/>
        </authorList>
    </citation>
    <scope>NUCLEOTIDE SEQUENCE</scope>
    <source>
        <tissue evidence="2">Shoot tissue taken approximately 20 cm above the soil surface</tissue>
    </source>
</reference>
<sequence length="65" mass="7128">MQDHADERPDIPAVILMLSSDSLSLPNSRPPTLMLRGRSVETSKSSENEQSHSVGTVSMTQVYGR</sequence>
<evidence type="ECO:0000313" key="2">
    <source>
        <dbReference type="EMBL" id="JAD78575.1"/>
    </source>
</evidence>